<reference evidence="1 2" key="1">
    <citation type="submission" date="2020-07" db="EMBL/GenBank/DDBJ databases">
        <title>Sequencing the genomes of 1000 actinobacteria strains.</title>
        <authorList>
            <person name="Klenk H.-P."/>
        </authorList>
    </citation>
    <scope>NUCLEOTIDE SEQUENCE [LARGE SCALE GENOMIC DNA]</scope>
    <source>
        <strain evidence="1 2">DSM 104006</strain>
    </source>
</reference>
<dbReference type="AlphaFoldDB" id="A0A853B9W9"/>
<organism evidence="1 2">
    <name type="scientific">Amycolatopsis endophytica</name>
    <dbReference type="NCBI Taxonomy" id="860233"/>
    <lineage>
        <taxon>Bacteria</taxon>
        <taxon>Bacillati</taxon>
        <taxon>Actinomycetota</taxon>
        <taxon>Actinomycetes</taxon>
        <taxon>Pseudonocardiales</taxon>
        <taxon>Pseudonocardiaceae</taxon>
        <taxon>Amycolatopsis</taxon>
    </lineage>
</organism>
<comment type="caution">
    <text evidence="1">The sequence shown here is derived from an EMBL/GenBank/DDBJ whole genome shotgun (WGS) entry which is preliminary data.</text>
</comment>
<gene>
    <name evidence="1" type="ORF">HNR02_005503</name>
</gene>
<proteinExistence type="predicted"/>
<dbReference type="Proteomes" id="UP000549616">
    <property type="component" value="Unassembled WGS sequence"/>
</dbReference>
<keyword evidence="2" id="KW-1185">Reference proteome</keyword>
<dbReference type="RefSeq" id="WP_179776403.1">
    <property type="nucleotide sequence ID" value="NZ_JACCFK010000002.1"/>
</dbReference>
<accession>A0A853B9W9</accession>
<protein>
    <submittedName>
        <fullName evidence="1">Uncharacterized protein</fullName>
    </submittedName>
</protein>
<sequence length="306" mass="33164">MDYRDPTRNLIAFTLGSAEESFTGAADARDEDGFRLAWERVAAAHGVEAGQVTQVAAYWEPSATDRRYLDDTFGEAGLRYLFERPEPRGWDDALDKARRALDEAFRGQGAEELEAEARRVREQTSRGELLPVLRSGSLGGSDAIRDTMPWLPIAGRDLFATFAYTALTPRGTVGMRHVLSSQVGDPAQFTGIVSAALASVQNGLVVEEVGTATGRLVRMHRPDGFGAAAAIMLPDFHERISGIHDWPGLTVAILCPDDLWIADHGTPDAERLAQEVAAAGQQAPELRPTLLRVTATTIELLAEGRG</sequence>
<evidence type="ECO:0000313" key="2">
    <source>
        <dbReference type="Proteomes" id="UP000549616"/>
    </source>
</evidence>
<name>A0A853B9W9_9PSEU</name>
<dbReference type="EMBL" id="JACCFK010000002">
    <property type="protein sequence ID" value="NYI92128.1"/>
    <property type="molecule type" value="Genomic_DNA"/>
</dbReference>
<evidence type="ECO:0000313" key="1">
    <source>
        <dbReference type="EMBL" id="NYI92128.1"/>
    </source>
</evidence>